<dbReference type="EMBL" id="JAGDFL010000543">
    <property type="protein sequence ID" value="KAG7385630.1"/>
    <property type="molecule type" value="Genomic_DNA"/>
</dbReference>
<accession>A0A8T1W0D1</accession>
<evidence type="ECO:0000313" key="2">
    <source>
        <dbReference type="EMBL" id="KAG7385630.1"/>
    </source>
</evidence>
<proteinExistence type="predicted"/>
<name>A0A8T1W0D1_9STRA</name>
<gene>
    <name evidence="2" type="ORF">PHYBOEH_008972</name>
</gene>
<reference evidence="2" key="1">
    <citation type="submission" date="2021-02" db="EMBL/GenBank/DDBJ databases">
        <authorList>
            <person name="Palmer J.M."/>
        </authorList>
    </citation>
    <scope>NUCLEOTIDE SEQUENCE</scope>
    <source>
        <strain evidence="2">SCRP23</strain>
    </source>
</reference>
<evidence type="ECO:0000313" key="3">
    <source>
        <dbReference type="Proteomes" id="UP000693981"/>
    </source>
</evidence>
<dbReference type="AlphaFoldDB" id="A0A8T1W0D1"/>
<keyword evidence="3" id="KW-1185">Reference proteome</keyword>
<comment type="caution">
    <text evidence="2">The sequence shown here is derived from an EMBL/GenBank/DDBJ whole genome shotgun (WGS) entry which is preliminary data.</text>
</comment>
<evidence type="ECO:0000256" key="1">
    <source>
        <dbReference type="SAM" id="MobiDB-lite"/>
    </source>
</evidence>
<feature type="region of interest" description="Disordered" evidence="1">
    <location>
        <begin position="90"/>
        <end position="172"/>
    </location>
</feature>
<protein>
    <submittedName>
        <fullName evidence="2">Uncharacterized protein</fullName>
    </submittedName>
</protein>
<dbReference type="PANTHER" id="PTHR37069:SF2">
    <property type="entry name" value="PIGGYBAC TRANSPOSABLE ELEMENT-DERIVED PROTEIN DOMAIN-CONTAINING PROTEIN"/>
    <property type="match status" value="1"/>
</dbReference>
<sequence length="357" mass="38523">MDKTFKELWKELCKLGWKAKRPTGLGIDFRYVRQGITTTAGTEGLDYFTGVDALMTYARSQGWLRIGVPVLQATLGPADAGTSAVAGLHSAPADTAPADTSRAPTVPLSGSTVTTRQLCSQQPPTHAGPSGRSHVEDAVLQTAPSPRPPSNTAQDRHASAIPSTTAQAESGPAPLLITSDTAQAVPRTPSRTLNTALDDEGKENTVVLDSRADCDDEADFNTYDSNGFLAALSQRKWLGDPDEDDPNPCDSESEIDEADDVASERCMDEMLDEDIESQDDEIYDEVVDDEWLPRDDICSDSQFMNGDELDAVAANWTIYDEHHSHELQVEGASDLYDGRQGPTASARACSLIIFCLN</sequence>
<dbReference type="Proteomes" id="UP000693981">
    <property type="component" value="Unassembled WGS sequence"/>
</dbReference>
<dbReference type="PANTHER" id="PTHR37069">
    <property type="entry name" value="DDE_TNP_1_7 DOMAIN-CONTAINING PROTEIN"/>
    <property type="match status" value="1"/>
</dbReference>
<feature type="region of interest" description="Disordered" evidence="1">
    <location>
        <begin position="237"/>
        <end position="260"/>
    </location>
</feature>
<dbReference type="OrthoDB" id="128872at2759"/>
<feature type="compositionally biased region" description="Polar residues" evidence="1">
    <location>
        <begin position="108"/>
        <end position="124"/>
    </location>
</feature>
<organism evidence="2 3">
    <name type="scientific">Phytophthora boehmeriae</name>
    <dbReference type="NCBI Taxonomy" id="109152"/>
    <lineage>
        <taxon>Eukaryota</taxon>
        <taxon>Sar</taxon>
        <taxon>Stramenopiles</taxon>
        <taxon>Oomycota</taxon>
        <taxon>Peronosporomycetes</taxon>
        <taxon>Peronosporales</taxon>
        <taxon>Peronosporaceae</taxon>
        <taxon>Phytophthora</taxon>
    </lineage>
</organism>
<feature type="compositionally biased region" description="Acidic residues" evidence="1">
    <location>
        <begin position="240"/>
        <end position="260"/>
    </location>
</feature>